<keyword evidence="2" id="KW-0479">Metal-binding</keyword>
<keyword evidence="9" id="KW-1185">Reference proteome</keyword>
<dbReference type="InterPro" id="IPR006121">
    <property type="entry name" value="HMA_dom"/>
</dbReference>
<evidence type="ECO:0000256" key="4">
    <source>
        <dbReference type="ARBA" id="ARBA00023289"/>
    </source>
</evidence>
<evidence type="ECO:0000259" key="7">
    <source>
        <dbReference type="PROSITE" id="PS50846"/>
    </source>
</evidence>
<dbReference type="SUPFAM" id="SSF55008">
    <property type="entry name" value="HMA, heavy metal-associated domain"/>
    <property type="match status" value="1"/>
</dbReference>
<reference evidence="8 9" key="1">
    <citation type="submission" date="2024-11" db="EMBL/GenBank/DDBJ databases">
        <title>Chromosome-level genome assembly of Eucalyptus globulus Labill. provides insights into its genome evolution.</title>
        <authorList>
            <person name="Li X."/>
        </authorList>
    </citation>
    <scope>NUCLEOTIDE SEQUENCE [LARGE SCALE GENOMIC DNA]</scope>
    <source>
        <strain evidence="8">CL2024</strain>
        <tissue evidence="8">Fresh tender leaves</tissue>
    </source>
</reference>
<dbReference type="AlphaFoldDB" id="A0ABD3JID3"/>
<evidence type="ECO:0000313" key="9">
    <source>
        <dbReference type="Proteomes" id="UP001634007"/>
    </source>
</evidence>
<sequence length="121" mass="13277">MSKKEVSKIQTSVLKVYIHCDGCDRDVKKALGKIDGVLTVKVDKEHNKVTVSGTAAPALLMEKKLKKKMGKHAELLNAHKSNKSNLDPPRFKEIHVDDGKGGNKERKEGGSGSRPLYLMAP</sequence>
<organism evidence="8 9">
    <name type="scientific">Eucalyptus globulus</name>
    <name type="common">Tasmanian blue gum</name>
    <dbReference type="NCBI Taxonomy" id="34317"/>
    <lineage>
        <taxon>Eukaryota</taxon>
        <taxon>Viridiplantae</taxon>
        <taxon>Streptophyta</taxon>
        <taxon>Embryophyta</taxon>
        <taxon>Tracheophyta</taxon>
        <taxon>Spermatophyta</taxon>
        <taxon>Magnoliopsida</taxon>
        <taxon>eudicotyledons</taxon>
        <taxon>Gunneridae</taxon>
        <taxon>Pentapetalae</taxon>
        <taxon>rosids</taxon>
        <taxon>malvids</taxon>
        <taxon>Myrtales</taxon>
        <taxon>Myrtaceae</taxon>
        <taxon>Myrtoideae</taxon>
        <taxon>Eucalypteae</taxon>
        <taxon>Eucalyptus</taxon>
    </lineage>
</organism>
<feature type="domain" description="HMA" evidence="7">
    <location>
        <begin position="9"/>
        <end position="74"/>
    </location>
</feature>
<protein>
    <recommendedName>
        <fullName evidence="7">HMA domain-containing protein</fullName>
    </recommendedName>
</protein>
<dbReference type="GO" id="GO:0046872">
    <property type="term" value="F:metal ion binding"/>
    <property type="evidence" value="ECO:0007669"/>
    <property type="project" value="UniProtKB-KW"/>
</dbReference>
<accession>A0ABD3JID3</accession>
<dbReference type="PANTHER" id="PTHR45868">
    <property type="entry name" value="HEAVY METAL-ASSOCIATED ISOPRENYLATED PLANT PROTEIN 33-RELATED"/>
    <property type="match status" value="1"/>
</dbReference>
<evidence type="ECO:0000256" key="5">
    <source>
        <dbReference type="ARBA" id="ARBA00024045"/>
    </source>
</evidence>
<keyword evidence="3" id="KW-0449">Lipoprotein</keyword>
<keyword evidence="1" id="KW-0488">Methylation</keyword>
<proteinExistence type="inferred from homology"/>
<evidence type="ECO:0000256" key="6">
    <source>
        <dbReference type="SAM" id="MobiDB-lite"/>
    </source>
</evidence>
<gene>
    <name evidence="8" type="ORF">ACJRO7_032158</name>
</gene>
<comment type="similarity">
    <text evidence="5">Belongs to the HIPP family.</text>
</comment>
<dbReference type="PANTHER" id="PTHR45868:SF89">
    <property type="entry name" value="HMA DOMAIN-CONTAINING PROTEIN"/>
    <property type="match status" value="1"/>
</dbReference>
<evidence type="ECO:0000256" key="2">
    <source>
        <dbReference type="ARBA" id="ARBA00022723"/>
    </source>
</evidence>
<name>A0ABD3JID3_EUCGL</name>
<evidence type="ECO:0000256" key="3">
    <source>
        <dbReference type="ARBA" id="ARBA00023288"/>
    </source>
</evidence>
<evidence type="ECO:0000256" key="1">
    <source>
        <dbReference type="ARBA" id="ARBA00022481"/>
    </source>
</evidence>
<dbReference type="Gene3D" id="3.30.70.100">
    <property type="match status" value="1"/>
</dbReference>
<dbReference type="EMBL" id="JBJKBG010000008">
    <property type="protein sequence ID" value="KAL3727384.1"/>
    <property type="molecule type" value="Genomic_DNA"/>
</dbReference>
<dbReference type="Proteomes" id="UP001634007">
    <property type="component" value="Unassembled WGS sequence"/>
</dbReference>
<comment type="caution">
    <text evidence="8">The sequence shown here is derived from an EMBL/GenBank/DDBJ whole genome shotgun (WGS) entry which is preliminary data.</text>
</comment>
<keyword evidence="4" id="KW-0636">Prenylation</keyword>
<dbReference type="Pfam" id="PF00403">
    <property type="entry name" value="HMA"/>
    <property type="match status" value="1"/>
</dbReference>
<feature type="region of interest" description="Disordered" evidence="6">
    <location>
        <begin position="78"/>
        <end position="121"/>
    </location>
</feature>
<evidence type="ECO:0000313" key="8">
    <source>
        <dbReference type="EMBL" id="KAL3727384.1"/>
    </source>
</evidence>
<dbReference type="PROSITE" id="PS50846">
    <property type="entry name" value="HMA_2"/>
    <property type="match status" value="1"/>
</dbReference>
<feature type="compositionally biased region" description="Basic and acidic residues" evidence="6">
    <location>
        <begin position="89"/>
        <end position="109"/>
    </location>
</feature>
<dbReference type="InterPro" id="IPR036163">
    <property type="entry name" value="HMA_dom_sf"/>
</dbReference>
<dbReference type="CDD" id="cd00371">
    <property type="entry name" value="HMA"/>
    <property type="match status" value="1"/>
</dbReference>